<feature type="non-terminal residue" evidence="1">
    <location>
        <position position="1"/>
    </location>
</feature>
<evidence type="ECO:0000313" key="1">
    <source>
        <dbReference type="EMBL" id="CAG8639002.1"/>
    </source>
</evidence>
<reference evidence="1" key="1">
    <citation type="submission" date="2021-06" db="EMBL/GenBank/DDBJ databases">
        <authorList>
            <person name="Kallberg Y."/>
            <person name="Tangrot J."/>
            <person name="Rosling A."/>
        </authorList>
    </citation>
    <scope>NUCLEOTIDE SEQUENCE</scope>
    <source>
        <strain evidence="1">AU212A</strain>
    </source>
</reference>
<feature type="non-terminal residue" evidence="1">
    <location>
        <position position="193"/>
    </location>
</feature>
<accession>A0ACA9N7Y9</accession>
<name>A0ACA9N7Y9_9GLOM</name>
<dbReference type="EMBL" id="CAJVPM010021206">
    <property type="protein sequence ID" value="CAG8639002.1"/>
    <property type="molecule type" value="Genomic_DNA"/>
</dbReference>
<evidence type="ECO:0000313" key="2">
    <source>
        <dbReference type="Proteomes" id="UP000789860"/>
    </source>
</evidence>
<organism evidence="1 2">
    <name type="scientific">Scutellospora calospora</name>
    <dbReference type="NCBI Taxonomy" id="85575"/>
    <lineage>
        <taxon>Eukaryota</taxon>
        <taxon>Fungi</taxon>
        <taxon>Fungi incertae sedis</taxon>
        <taxon>Mucoromycota</taxon>
        <taxon>Glomeromycotina</taxon>
        <taxon>Glomeromycetes</taxon>
        <taxon>Diversisporales</taxon>
        <taxon>Gigasporaceae</taxon>
        <taxon>Scutellospora</taxon>
    </lineage>
</organism>
<sequence>GDSVDQTTKNFKAITIDQKLLKKTTNNTKEKLYDKCPDSRICWNEEETTIVLAYCEIAGLPFNVIDEFKWESDRQKLIKIAKNSTRNIIRDLKRAHNKYISEEIIIQLRSQPRILFLVYGTYLKILYYDESLFPFGRIRVLMDQQIPYKKDSLNTLSFVKGLLSVRQNLKNWKMLLIKCRKEIANNRNLQITI</sequence>
<dbReference type="Proteomes" id="UP000789860">
    <property type="component" value="Unassembled WGS sequence"/>
</dbReference>
<keyword evidence="2" id="KW-1185">Reference proteome</keyword>
<proteinExistence type="predicted"/>
<comment type="caution">
    <text evidence="1">The sequence shown here is derived from an EMBL/GenBank/DDBJ whole genome shotgun (WGS) entry which is preliminary data.</text>
</comment>
<protein>
    <submittedName>
        <fullName evidence="1">2077_t:CDS:1</fullName>
    </submittedName>
</protein>
<gene>
    <name evidence="1" type="ORF">SCALOS_LOCUS8252</name>
</gene>